<evidence type="ECO:0000259" key="2">
    <source>
        <dbReference type="PROSITE" id="PS50004"/>
    </source>
</evidence>
<feature type="domain" description="C2" evidence="2">
    <location>
        <begin position="137"/>
        <end position="256"/>
    </location>
</feature>
<dbReference type="Pfam" id="PF00168">
    <property type="entry name" value="C2"/>
    <property type="match status" value="2"/>
</dbReference>
<dbReference type="InterPro" id="IPR010734">
    <property type="entry name" value="Copine_C"/>
</dbReference>
<comment type="caution">
    <text evidence="4">The sequence shown here is derived from an EMBL/GenBank/DDBJ whole genome shotgun (WGS) entry which is preliminary data.</text>
</comment>
<dbReference type="Pfam" id="PF07002">
    <property type="entry name" value="Copine"/>
    <property type="match status" value="1"/>
</dbReference>
<evidence type="ECO:0008006" key="6">
    <source>
        <dbReference type="Google" id="ProtNLM"/>
    </source>
</evidence>
<dbReference type="FunFam" id="3.40.50.410:FF:000147">
    <property type="entry name" value="Copine family protein"/>
    <property type="match status" value="1"/>
</dbReference>
<dbReference type="PANTHER" id="PTHR10857:SF106">
    <property type="entry name" value="C2 DOMAIN-CONTAINING PROTEIN"/>
    <property type="match status" value="1"/>
</dbReference>
<organism evidence="4 5">
    <name type="scientific">Paramecium primaurelia</name>
    <dbReference type="NCBI Taxonomy" id="5886"/>
    <lineage>
        <taxon>Eukaryota</taxon>
        <taxon>Sar</taxon>
        <taxon>Alveolata</taxon>
        <taxon>Ciliophora</taxon>
        <taxon>Intramacronucleata</taxon>
        <taxon>Oligohymenophorea</taxon>
        <taxon>Peniculida</taxon>
        <taxon>Parameciidae</taxon>
        <taxon>Paramecium</taxon>
    </lineage>
</organism>
<dbReference type="InterPro" id="IPR037768">
    <property type="entry name" value="C2B_Copine"/>
</dbReference>
<dbReference type="PANTHER" id="PTHR10857">
    <property type="entry name" value="COPINE"/>
    <property type="match status" value="1"/>
</dbReference>
<dbReference type="PROSITE" id="PS50004">
    <property type="entry name" value="C2"/>
    <property type="match status" value="1"/>
</dbReference>
<reference evidence="4" key="1">
    <citation type="submission" date="2021-01" db="EMBL/GenBank/DDBJ databases">
        <authorList>
            <consortium name="Genoscope - CEA"/>
            <person name="William W."/>
        </authorList>
    </citation>
    <scope>NUCLEOTIDE SEQUENCE</scope>
</reference>
<evidence type="ECO:0000256" key="1">
    <source>
        <dbReference type="ARBA" id="ARBA00022737"/>
    </source>
</evidence>
<dbReference type="SMART" id="SM00239">
    <property type="entry name" value="C2"/>
    <property type="match status" value="2"/>
</dbReference>
<name>A0A8S1QDF9_PARPR</name>
<accession>A0A8S1QDF9</accession>
<proteinExistence type="predicted"/>
<evidence type="ECO:0000313" key="5">
    <source>
        <dbReference type="Proteomes" id="UP000688137"/>
    </source>
</evidence>
<dbReference type="PROSITE" id="PS50234">
    <property type="entry name" value="VWFA"/>
    <property type="match status" value="1"/>
</dbReference>
<sequence>MDILIHQSPGELVYLYISARRLQNLGNSNIQDFRCRVYSKDDFIGETEVSRSTLDPDFKQPIPIMYKFNKRQKLVFQMIDADQELASQLVSQNTSTSIVGICKQPLAKLMGARNSLSQLNLMKGDQIVGNIIIHVARKGPQIIGQKEQGHKVTEIKWRWGGVKLLDLDFFTKSDPFAKFYRINGQQTELIHKTEVIKNNLNPNWMCWETTENELIKYSKNLYVEVMDYDKMGSEEIGHVTINYDEIKINKRTEFPLLTPKGKNAGTLKLLELIIVEPNEEKKEIVQEEPKEPTFLDYLMGGWQMSLSIGIDFTFSNQPITKPDSLHKIDPHKLNYYQQAIKDIGGGIIAFDYDKQVPVYGFGGTPKLPTYTKSTMDDCFPLNGNKDKPFCNDMEGILQAYIEAVPNIVFSGPTFIANVLNKALQFAKDNAQKNTYTVAMILTDGQIEDQDDAIKVLLECQSLPMSIIIIGVGDENFKYMKQFDDPMFLKKHSKSDMNVRDIIQFVSFQDYKNDIEQMSSAVLDHLPKQFMDYMHINNIQPIKIQSVHLSKAFI</sequence>
<evidence type="ECO:0000259" key="3">
    <source>
        <dbReference type="PROSITE" id="PS50234"/>
    </source>
</evidence>
<protein>
    <recommendedName>
        <fullName evidence="6">Copine</fullName>
    </recommendedName>
</protein>
<dbReference type="OMA" id="CWETTEN"/>
<dbReference type="FunFam" id="2.60.40.150:FF:000515">
    <property type="entry name" value="Uncharacterized protein"/>
    <property type="match status" value="1"/>
</dbReference>
<dbReference type="CDD" id="cd04047">
    <property type="entry name" value="C2B_Copine"/>
    <property type="match status" value="1"/>
</dbReference>
<evidence type="ECO:0000313" key="4">
    <source>
        <dbReference type="EMBL" id="CAD8112885.1"/>
    </source>
</evidence>
<dbReference type="InterPro" id="IPR000008">
    <property type="entry name" value="C2_dom"/>
</dbReference>
<dbReference type="Proteomes" id="UP000688137">
    <property type="component" value="Unassembled WGS sequence"/>
</dbReference>
<dbReference type="InterPro" id="IPR002035">
    <property type="entry name" value="VWF_A"/>
</dbReference>
<gene>
    <name evidence="4" type="ORF">PPRIM_AZ9-3.1.T1530045</name>
</gene>
<keyword evidence="1" id="KW-0677">Repeat</keyword>
<dbReference type="GO" id="GO:0005886">
    <property type="term" value="C:plasma membrane"/>
    <property type="evidence" value="ECO:0007669"/>
    <property type="project" value="TreeGrafter"/>
</dbReference>
<feature type="domain" description="VWFA" evidence="3">
    <location>
        <begin position="305"/>
        <end position="525"/>
    </location>
</feature>
<dbReference type="AlphaFoldDB" id="A0A8S1QDF9"/>
<dbReference type="EMBL" id="CAJJDM010000158">
    <property type="protein sequence ID" value="CAD8112885.1"/>
    <property type="molecule type" value="Genomic_DNA"/>
</dbReference>
<dbReference type="GO" id="GO:0005544">
    <property type="term" value="F:calcium-dependent phospholipid binding"/>
    <property type="evidence" value="ECO:0007669"/>
    <property type="project" value="InterPro"/>
</dbReference>
<dbReference type="GO" id="GO:0071277">
    <property type="term" value="P:cellular response to calcium ion"/>
    <property type="evidence" value="ECO:0007669"/>
    <property type="project" value="TreeGrafter"/>
</dbReference>
<dbReference type="InterPro" id="IPR045052">
    <property type="entry name" value="Copine"/>
</dbReference>
<dbReference type="SMART" id="SM00327">
    <property type="entry name" value="VWA"/>
    <property type="match status" value="1"/>
</dbReference>
<keyword evidence="5" id="KW-1185">Reference proteome</keyword>